<dbReference type="Proteomes" id="UP001634394">
    <property type="component" value="Unassembled WGS sequence"/>
</dbReference>
<proteinExistence type="predicted"/>
<organism evidence="1 2">
    <name type="scientific">Sinanodonta woodiana</name>
    <name type="common">Chinese pond mussel</name>
    <name type="synonym">Anodonta woodiana</name>
    <dbReference type="NCBI Taxonomy" id="1069815"/>
    <lineage>
        <taxon>Eukaryota</taxon>
        <taxon>Metazoa</taxon>
        <taxon>Spiralia</taxon>
        <taxon>Lophotrochozoa</taxon>
        <taxon>Mollusca</taxon>
        <taxon>Bivalvia</taxon>
        <taxon>Autobranchia</taxon>
        <taxon>Heteroconchia</taxon>
        <taxon>Palaeoheterodonta</taxon>
        <taxon>Unionida</taxon>
        <taxon>Unionoidea</taxon>
        <taxon>Unionidae</taxon>
        <taxon>Unioninae</taxon>
        <taxon>Sinanodonta</taxon>
    </lineage>
</organism>
<dbReference type="EMBL" id="JBJQND010000006">
    <property type="protein sequence ID" value="KAL3874346.1"/>
    <property type="molecule type" value="Genomic_DNA"/>
</dbReference>
<dbReference type="AlphaFoldDB" id="A0ABD3WLZ9"/>
<name>A0ABD3WLZ9_SINWO</name>
<sequence length="310" mass="35595">MSKENNPLYFGNWTLEYAINGIRDLQIRDINSEVYDSATETVIDVSERGKWEQDWMFVRIPRIPQAKEIFIRFAGMSWRNLSLQAPNITWHLQAVVTPNQRIDTGKPNNSPQAFSKPMYRIPLGQEKHIQITTLDPDGDFVKCALSKNQEAYLLATIKLPDVTVTEDCIIKIPAYRSLGYQNGTFGGIAVTIRDYKEQLQFSSIGLQFLVQFLEVINEPKLIYKTPDDRHRFNVYYGTTWQIDLFAEAVTPAIIDHFSYVRRQENLTFTEMKNVSVPDYKNVTMATLTWSPLQSDVGEHIVCVNVEDSVG</sequence>
<evidence type="ECO:0000313" key="2">
    <source>
        <dbReference type="Proteomes" id="UP001634394"/>
    </source>
</evidence>
<accession>A0ABD3WLZ9</accession>
<comment type="caution">
    <text evidence="1">The sequence shown here is derived from an EMBL/GenBank/DDBJ whole genome shotgun (WGS) entry which is preliminary data.</text>
</comment>
<keyword evidence="2" id="KW-1185">Reference proteome</keyword>
<protein>
    <submittedName>
        <fullName evidence="1">Uncharacterized protein</fullName>
    </submittedName>
</protein>
<evidence type="ECO:0000313" key="1">
    <source>
        <dbReference type="EMBL" id="KAL3874346.1"/>
    </source>
</evidence>
<reference evidence="1 2" key="1">
    <citation type="submission" date="2024-11" db="EMBL/GenBank/DDBJ databases">
        <title>Chromosome-level genome assembly of the freshwater bivalve Anodonta woodiana.</title>
        <authorList>
            <person name="Chen X."/>
        </authorList>
    </citation>
    <scope>NUCLEOTIDE SEQUENCE [LARGE SCALE GENOMIC DNA]</scope>
    <source>
        <strain evidence="1">MN2024</strain>
        <tissue evidence="1">Gills</tissue>
    </source>
</reference>
<gene>
    <name evidence="1" type="ORF">ACJMK2_037374</name>
</gene>